<comment type="subcellular location">
    <subcellularLocation>
        <location evidence="1">Membrane</location>
        <topology evidence="1">Single-pass type I membrane protein</topology>
    </subcellularLocation>
</comment>
<keyword evidence="17" id="KW-1185">Reference proteome</keyword>
<evidence type="ECO:0000256" key="9">
    <source>
        <dbReference type="ARBA" id="ARBA00022989"/>
    </source>
</evidence>
<dbReference type="SUPFAM" id="SSF52200">
    <property type="entry name" value="Toll/Interleukin receptor TIR domain"/>
    <property type="match status" value="1"/>
</dbReference>
<feature type="domain" description="TIR" evidence="15">
    <location>
        <begin position="719"/>
        <end position="860"/>
    </location>
</feature>
<keyword evidence="9 13" id="KW-1133">Transmembrane helix</keyword>
<evidence type="ECO:0000259" key="15">
    <source>
        <dbReference type="PROSITE" id="PS50104"/>
    </source>
</evidence>
<feature type="chain" id="PRO_5027115769" description="TIR domain-containing protein" evidence="14">
    <location>
        <begin position="20"/>
        <end position="861"/>
    </location>
</feature>
<comment type="similarity">
    <text evidence="2">Belongs to the Toll-like receptor family.</text>
</comment>
<gene>
    <name evidence="16" type="ORF">MCOR_2431</name>
</gene>
<dbReference type="InterPro" id="IPR017241">
    <property type="entry name" value="Toll-like_receptor"/>
</dbReference>
<dbReference type="Pfam" id="PF01582">
    <property type="entry name" value="TIR"/>
    <property type="match status" value="1"/>
</dbReference>
<keyword evidence="3" id="KW-0399">Innate immunity</keyword>
<evidence type="ECO:0000256" key="10">
    <source>
        <dbReference type="ARBA" id="ARBA00023136"/>
    </source>
</evidence>
<keyword evidence="8" id="KW-0391">Immunity</keyword>
<dbReference type="PROSITE" id="PS50104">
    <property type="entry name" value="TIR"/>
    <property type="match status" value="1"/>
</dbReference>
<dbReference type="PIRSF" id="PIRSF037595">
    <property type="entry name" value="Toll-like_receptor"/>
    <property type="match status" value="1"/>
</dbReference>
<keyword evidence="5 13" id="KW-0812">Transmembrane</keyword>
<evidence type="ECO:0000256" key="4">
    <source>
        <dbReference type="ARBA" id="ARBA00022614"/>
    </source>
</evidence>
<accession>A0A6J7ZZY9</accession>
<evidence type="ECO:0000256" key="12">
    <source>
        <dbReference type="ARBA" id="ARBA00023180"/>
    </source>
</evidence>
<dbReference type="InterPro" id="IPR032675">
    <property type="entry name" value="LRR_dom_sf"/>
</dbReference>
<dbReference type="Pfam" id="PF00560">
    <property type="entry name" value="LRR_1"/>
    <property type="match status" value="1"/>
</dbReference>
<proteinExistence type="inferred from homology"/>
<dbReference type="PANTHER" id="PTHR24365">
    <property type="entry name" value="TOLL-LIKE RECEPTOR"/>
    <property type="match status" value="1"/>
</dbReference>
<organism evidence="16 17">
    <name type="scientific">Mytilus coruscus</name>
    <name type="common">Sea mussel</name>
    <dbReference type="NCBI Taxonomy" id="42192"/>
    <lineage>
        <taxon>Eukaryota</taxon>
        <taxon>Metazoa</taxon>
        <taxon>Spiralia</taxon>
        <taxon>Lophotrochozoa</taxon>
        <taxon>Mollusca</taxon>
        <taxon>Bivalvia</taxon>
        <taxon>Autobranchia</taxon>
        <taxon>Pteriomorphia</taxon>
        <taxon>Mytilida</taxon>
        <taxon>Mytiloidea</taxon>
        <taxon>Mytilidae</taxon>
        <taxon>Mytilinae</taxon>
        <taxon>Mytilus</taxon>
    </lineage>
</organism>
<evidence type="ECO:0000313" key="17">
    <source>
        <dbReference type="Proteomes" id="UP000507470"/>
    </source>
</evidence>
<keyword evidence="6 14" id="KW-0732">Signal</keyword>
<dbReference type="GO" id="GO:0004888">
    <property type="term" value="F:transmembrane signaling receptor activity"/>
    <property type="evidence" value="ECO:0007669"/>
    <property type="project" value="InterPro"/>
</dbReference>
<evidence type="ECO:0000256" key="2">
    <source>
        <dbReference type="ARBA" id="ARBA00009634"/>
    </source>
</evidence>
<feature type="transmembrane region" description="Helical" evidence="13">
    <location>
        <begin position="663"/>
        <end position="686"/>
    </location>
</feature>
<dbReference type="GO" id="GO:0005886">
    <property type="term" value="C:plasma membrane"/>
    <property type="evidence" value="ECO:0007669"/>
    <property type="project" value="TreeGrafter"/>
</dbReference>
<feature type="signal peptide" evidence="14">
    <location>
        <begin position="1"/>
        <end position="19"/>
    </location>
</feature>
<dbReference type="AlphaFoldDB" id="A0A6J7ZZY9"/>
<keyword evidence="11" id="KW-0675">Receptor</keyword>
<name>A0A6J7ZZY9_MYTCO</name>
<dbReference type="InterPro" id="IPR003591">
    <property type="entry name" value="Leu-rich_rpt_typical-subtyp"/>
</dbReference>
<keyword evidence="12" id="KW-0325">Glycoprotein</keyword>
<dbReference type="Pfam" id="PF13855">
    <property type="entry name" value="LRR_8"/>
    <property type="match status" value="2"/>
</dbReference>
<evidence type="ECO:0000256" key="3">
    <source>
        <dbReference type="ARBA" id="ARBA00022588"/>
    </source>
</evidence>
<evidence type="ECO:0000313" key="16">
    <source>
        <dbReference type="EMBL" id="CAC5359675.1"/>
    </source>
</evidence>
<protein>
    <recommendedName>
        <fullName evidence="15">TIR domain-containing protein</fullName>
    </recommendedName>
</protein>
<evidence type="ECO:0000256" key="8">
    <source>
        <dbReference type="ARBA" id="ARBA00022859"/>
    </source>
</evidence>
<dbReference type="SMART" id="SM00369">
    <property type="entry name" value="LRR_TYP"/>
    <property type="match status" value="8"/>
</dbReference>
<dbReference type="EMBL" id="CACVKT020000519">
    <property type="protein sequence ID" value="CAC5359675.1"/>
    <property type="molecule type" value="Genomic_DNA"/>
</dbReference>
<evidence type="ECO:0000256" key="14">
    <source>
        <dbReference type="SAM" id="SignalP"/>
    </source>
</evidence>
<dbReference type="PANTHER" id="PTHR24365:SF541">
    <property type="entry name" value="PROTEIN TOLL-RELATED"/>
    <property type="match status" value="1"/>
</dbReference>
<evidence type="ECO:0000256" key="6">
    <source>
        <dbReference type="ARBA" id="ARBA00022729"/>
    </source>
</evidence>
<dbReference type="SUPFAM" id="SSF52058">
    <property type="entry name" value="L domain-like"/>
    <property type="match status" value="2"/>
</dbReference>
<reference evidence="16 17" key="1">
    <citation type="submission" date="2020-06" db="EMBL/GenBank/DDBJ databases">
        <authorList>
            <person name="Li R."/>
            <person name="Bekaert M."/>
        </authorList>
    </citation>
    <scope>NUCLEOTIDE SEQUENCE [LARGE SCALE GENOMIC DNA]</scope>
    <source>
        <strain evidence="17">wild</strain>
    </source>
</reference>
<dbReference type="SMART" id="SM00255">
    <property type="entry name" value="TIR"/>
    <property type="match status" value="1"/>
</dbReference>
<dbReference type="FunFam" id="3.40.50.10140:FF:000001">
    <property type="entry name" value="Toll-like receptor 2"/>
    <property type="match status" value="1"/>
</dbReference>
<evidence type="ECO:0000256" key="11">
    <source>
        <dbReference type="ARBA" id="ARBA00023170"/>
    </source>
</evidence>
<dbReference type="OrthoDB" id="6148273at2759"/>
<keyword evidence="10 13" id="KW-0472">Membrane</keyword>
<dbReference type="InterPro" id="IPR001611">
    <property type="entry name" value="Leu-rich_rpt"/>
</dbReference>
<dbReference type="Gene3D" id="3.40.50.10140">
    <property type="entry name" value="Toll/interleukin-1 receptor homology (TIR) domain"/>
    <property type="match status" value="1"/>
</dbReference>
<dbReference type="InterPro" id="IPR035897">
    <property type="entry name" value="Toll_tir_struct_dom_sf"/>
</dbReference>
<evidence type="ECO:0000256" key="13">
    <source>
        <dbReference type="SAM" id="Phobius"/>
    </source>
</evidence>
<dbReference type="Gene3D" id="3.80.10.10">
    <property type="entry name" value="Ribonuclease Inhibitor"/>
    <property type="match status" value="3"/>
</dbReference>
<dbReference type="InterPro" id="IPR000157">
    <property type="entry name" value="TIR_dom"/>
</dbReference>
<dbReference type="GO" id="GO:0045087">
    <property type="term" value="P:innate immune response"/>
    <property type="evidence" value="ECO:0007669"/>
    <property type="project" value="UniProtKB-KW"/>
</dbReference>
<evidence type="ECO:0000256" key="1">
    <source>
        <dbReference type="ARBA" id="ARBA00004479"/>
    </source>
</evidence>
<keyword evidence="7" id="KW-0677">Repeat</keyword>
<evidence type="ECO:0000256" key="7">
    <source>
        <dbReference type="ARBA" id="ARBA00022737"/>
    </source>
</evidence>
<keyword evidence="4" id="KW-0433">Leucine-rich repeat</keyword>
<sequence>MLIFASVILVFISTSVIESRRCAFDTRCYCSSPPGSSLYKVDCSNRTIRYIPVFPKNVTSIDLSFNMINRIPDLHFAVNAILRNISFSHNLLNRLDSHTFSGSSELSSIKVDNNNISMVSAETFRFLPKLRHLDLKNNKLNFTNLNLTYLSNLTSLGIDFLNVIQFPAELANLKSLDISGESGRCEIKILTPDTFKYLPGLNALKLSACKINHVYKGTFRNMKNLFALDLSFNTCLKFSGFVNVTYDLPHTSIKILKLNKIHKTFEMNTKLMKFHVRYLRYTNITELHVDSNRIQQVEKGVISLLPHTIRNLYMSDNVFSYGSYLSEIFILPVHFANVSFLFDTHNPEIEEICEHHDEEPSANQRQQNDEGFNIFDIRPFHRPGKRQTNSTFSKLNKDSKLEKNAFQSLDHSKFFPLPRLLKTLIYRQCQLRYEIPSLRFSDNTLEYLDGSSNIFYSWKGPLLNLNHVRFLNLSNNLCSYVSKVFFLSTPNLQIMHVDNNLLGFVLPDDVNGEILQNLHKLEEINLAYNRIPSLPYKFFKSQALLKKISLSGNMLDEISFKISHMIHLRHLDLSYNRLSSISKDVRDHLDKTVRPNMKLELDLTGNPFKCTCETIGFVKWMFQTAIKLHNQRKYQCKLSNGEKIFIQNPSRLYEKLKKECSSFTSLIIGTTVVMLLLLAIISWAMIYRYRWKLRYMYYMVKNRYHGQQPITSTENERIYTYDAFISYADNDRFFVHEKFLNKLEDESGLKLCLHKRDFLPGIDIAANITNAIHESRKVVVIMSQHFLKSYWCMFEYNMARIESIYSRNKENILFLVFLEELSSKDLPLIVLELVQSQSYIEYPHDEYGNEVFWTKLTEVLS</sequence>
<evidence type="ECO:0000256" key="5">
    <source>
        <dbReference type="ARBA" id="ARBA00022692"/>
    </source>
</evidence>
<dbReference type="Proteomes" id="UP000507470">
    <property type="component" value="Unassembled WGS sequence"/>
</dbReference>
<dbReference type="PROSITE" id="PS51450">
    <property type="entry name" value="LRR"/>
    <property type="match status" value="1"/>
</dbReference>
<dbReference type="GO" id="GO:0002224">
    <property type="term" value="P:toll-like receptor signaling pathway"/>
    <property type="evidence" value="ECO:0007669"/>
    <property type="project" value="InterPro"/>
</dbReference>